<dbReference type="Pfam" id="PF17657">
    <property type="entry name" value="DNA_pol3_finger"/>
    <property type="match status" value="1"/>
</dbReference>
<dbReference type="PANTHER" id="PTHR32294:SF0">
    <property type="entry name" value="DNA POLYMERASE III SUBUNIT ALPHA"/>
    <property type="match status" value="1"/>
</dbReference>
<dbReference type="GO" id="GO:0005737">
    <property type="term" value="C:cytoplasm"/>
    <property type="evidence" value="ECO:0007669"/>
    <property type="project" value="UniProtKB-SubCell"/>
</dbReference>
<evidence type="ECO:0000256" key="3">
    <source>
        <dbReference type="ARBA" id="ARBA00012417"/>
    </source>
</evidence>
<keyword evidence="8" id="KW-0239">DNA-directed DNA polymerase</keyword>
<evidence type="ECO:0000256" key="8">
    <source>
        <dbReference type="ARBA" id="ARBA00022932"/>
    </source>
</evidence>
<evidence type="ECO:0000256" key="6">
    <source>
        <dbReference type="ARBA" id="ARBA00022695"/>
    </source>
</evidence>
<dbReference type="Pfam" id="PF02811">
    <property type="entry name" value="PHP"/>
    <property type="match status" value="1"/>
</dbReference>
<dbReference type="GO" id="GO:0008408">
    <property type="term" value="F:3'-5' exonuclease activity"/>
    <property type="evidence" value="ECO:0007669"/>
    <property type="project" value="InterPro"/>
</dbReference>
<dbReference type="EC" id="2.7.7.7" evidence="3"/>
<dbReference type="Gene3D" id="3.20.20.140">
    <property type="entry name" value="Metal-dependent hydrolases"/>
    <property type="match status" value="1"/>
</dbReference>
<dbReference type="InterPro" id="IPR029460">
    <property type="entry name" value="DNAPol_HHH"/>
</dbReference>
<comment type="function">
    <text evidence="9">DNA polymerase III is a complex, multichain enzyme responsible for most of the replicative synthesis in bacteria. This DNA polymerase also exhibits 3' to 5' exonuclease activity. The alpha chain is the DNA polymerase.</text>
</comment>
<dbReference type="CDD" id="cd12113">
    <property type="entry name" value="PHP_PolIIIA_DnaE3"/>
    <property type="match status" value="1"/>
</dbReference>
<evidence type="ECO:0000313" key="12">
    <source>
        <dbReference type="EMBL" id="MCR1899157.1"/>
    </source>
</evidence>
<dbReference type="Gene3D" id="1.10.10.1600">
    <property type="entry name" value="Bacterial DNA polymerase III alpha subunit, thumb domain"/>
    <property type="match status" value="1"/>
</dbReference>
<dbReference type="InterPro" id="IPR004365">
    <property type="entry name" value="NA-bd_OB_tRNA"/>
</dbReference>
<evidence type="ECO:0000256" key="4">
    <source>
        <dbReference type="ARBA" id="ARBA00019114"/>
    </source>
</evidence>
<dbReference type="NCBIfam" id="TIGR00594">
    <property type="entry name" value="polc"/>
    <property type="match status" value="1"/>
</dbReference>
<dbReference type="NCBIfam" id="NF005298">
    <property type="entry name" value="PRK06826.1"/>
    <property type="match status" value="1"/>
</dbReference>
<keyword evidence="13" id="KW-1185">Reference proteome</keyword>
<dbReference type="InterPro" id="IPR004805">
    <property type="entry name" value="DnaE2/DnaE/PolC"/>
</dbReference>
<keyword evidence="6 12" id="KW-0548">Nucleotidyltransferase</keyword>
<comment type="catalytic activity">
    <reaction evidence="10">
        <text>DNA(n) + a 2'-deoxyribonucleoside 5'-triphosphate = DNA(n+1) + diphosphate</text>
        <dbReference type="Rhea" id="RHEA:22508"/>
        <dbReference type="Rhea" id="RHEA-COMP:17339"/>
        <dbReference type="Rhea" id="RHEA-COMP:17340"/>
        <dbReference type="ChEBI" id="CHEBI:33019"/>
        <dbReference type="ChEBI" id="CHEBI:61560"/>
        <dbReference type="ChEBI" id="CHEBI:173112"/>
        <dbReference type="EC" id="2.7.7.7"/>
    </reaction>
</comment>
<dbReference type="InterPro" id="IPR016195">
    <property type="entry name" value="Pol/histidinol_Pase-like"/>
</dbReference>
<dbReference type="AlphaFoldDB" id="A0AAE3HER3"/>
<evidence type="ECO:0000259" key="11">
    <source>
        <dbReference type="SMART" id="SM00481"/>
    </source>
</evidence>
<dbReference type="GO" id="GO:0003676">
    <property type="term" value="F:nucleic acid binding"/>
    <property type="evidence" value="ECO:0007669"/>
    <property type="project" value="InterPro"/>
</dbReference>
<dbReference type="RefSeq" id="WP_257531216.1">
    <property type="nucleotide sequence ID" value="NZ_JANKAS010000007.1"/>
</dbReference>
<proteinExistence type="inferred from homology"/>
<evidence type="ECO:0000313" key="13">
    <source>
        <dbReference type="Proteomes" id="UP001205748"/>
    </source>
</evidence>
<keyword evidence="7" id="KW-0235">DNA replication</keyword>
<dbReference type="InterPro" id="IPR011708">
    <property type="entry name" value="DNA_pol3_alpha_NTPase_dom"/>
</dbReference>
<evidence type="ECO:0000256" key="10">
    <source>
        <dbReference type="ARBA" id="ARBA00049244"/>
    </source>
</evidence>
<evidence type="ECO:0000256" key="7">
    <source>
        <dbReference type="ARBA" id="ARBA00022705"/>
    </source>
</evidence>
<evidence type="ECO:0000256" key="2">
    <source>
        <dbReference type="ARBA" id="ARBA00009496"/>
    </source>
</evidence>
<dbReference type="InterPro" id="IPR040982">
    <property type="entry name" value="DNA_pol3_finger"/>
</dbReference>
<dbReference type="SUPFAM" id="SSF89550">
    <property type="entry name" value="PHP domain-like"/>
    <property type="match status" value="1"/>
</dbReference>
<evidence type="ECO:0000256" key="5">
    <source>
        <dbReference type="ARBA" id="ARBA00022679"/>
    </source>
</evidence>
<dbReference type="SMART" id="SM00481">
    <property type="entry name" value="POLIIIAc"/>
    <property type="match status" value="1"/>
</dbReference>
<dbReference type="NCBIfam" id="NF004226">
    <property type="entry name" value="PRK05673.1"/>
    <property type="match status" value="1"/>
</dbReference>
<dbReference type="Proteomes" id="UP001205748">
    <property type="component" value="Unassembled WGS sequence"/>
</dbReference>
<dbReference type="EMBL" id="JANKAS010000007">
    <property type="protein sequence ID" value="MCR1899157.1"/>
    <property type="molecule type" value="Genomic_DNA"/>
</dbReference>
<dbReference type="CDD" id="cd04485">
    <property type="entry name" value="DnaE_OBF"/>
    <property type="match status" value="1"/>
</dbReference>
<sequence length="1155" mass="132195">MGKFVHLHVHTEYSLLDGSSRIKDLISRVKELGMDSIAITDHGVMYGIVDFYKEAKAQGIKPIIGCEVYIATRRLEDKDSGKDQNYSHLLLLAENQKGYDNLKIIVSKGFIDGFYYKPRVDAEFLRQHSEGIICLSACIGGEIPQALLNNNQELAKRLIGQYQDIFGKNNFYIELQDHDIEEQIQVNRSLISLAKELDAPLVATNDVHYINREDAIAHDVLLCIQTGTNVQEENRMKFPGDEFYLKSPEEMEDLFGYIPEALENTVKIAERCHVDFDFNHIHLPKYDVPEGEDSTCYLRRLCVEGIERKYPIVSDETRKRLDYELSIINQMGYEDYFLIVWDFIKYAKDKGIMVGPGRGSAAGSLVSYALDITTVDPLKYNLLFERFLNPDRISMPDIDIDFCYERRGEVIDYVIEKYGEDRVAQIITFGTMAARAAIRDVGRALNIPYGKVDTIAKQIPMELGITIDKALQINGELVSLCEEDEEVDFLIKMARSVEGLPRHASTHAAGVVISNKPLVEHVPLYKHNDSITTQFTMGLLEELGLLKMDFLGLRNLTVIRDAIDNIKYNKDVDIKIEELTFDDPEVFKIISEGDTLGVFQLESGGMQQFMKELKPDSFEDIIAGISLYRPGPMDQIPAYIANKKNPEQIHYLHEILESILDVTYGCMVYQEQVMQIVRDVAGYSMGRSDLVRRAMSKKKMDVMEKERKIFIYGEDDEEGNIIVEGAIRRGVSAEIANKIFDQMIDFAKYAFNKSHAAAYAVIAYQTAWLKRYYPTEFMAALLTSIMGNTNKVAQYIHNCKQKNIPILPPDVNESFVNFTVIGEKIRFGLAAVKNIGINAIHAIITAREEKGYFTDFMDFCEKVDFKDLNKRTVESLIKCGAFDSLGVYRSQLIDIYEKVLDGIQQDRRKNIKGQVSLFDVVQEEDSRSFQIDILPNIPEYNKKILLSMEKEMVGFYISGHPLAEYEELLKRKVSITSDQLYHGDEEEGQENFLRDEQKVIVGGIIAHKKQKITKNNHMMAFITLEDLYGPMEVIVFPTIYRKFNHLLEEDKAVIIEGRLNLKENEEPVIICEKVTPLVKIKTQKLYIKIPTSLDHSIFSEIKPILMKYEGNTPVIVYFESTKQKTLTNEKLWVKPQEEMIKLLEEKLGKNMVKLQ</sequence>
<dbReference type="Pfam" id="PF01336">
    <property type="entry name" value="tRNA_anti-codon"/>
    <property type="match status" value="1"/>
</dbReference>
<dbReference type="InterPro" id="IPR041931">
    <property type="entry name" value="DNA_pol3_alpha_thumb_dom"/>
</dbReference>
<name>A0AAE3HER3_9FIRM</name>
<dbReference type="Pfam" id="PF07733">
    <property type="entry name" value="DNA_pol3_alpha"/>
    <property type="match status" value="1"/>
</dbReference>
<dbReference type="PANTHER" id="PTHR32294">
    <property type="entry name" value="DNA POLYMERASE III SUBUNIT ALPHA"/>
    <property type="match status" value="1"/>
</dbReference>
<dbReference type="Pfam" id="PF14579">
    <property type="entry name" value="HHH_6"/>
    <property type="match status" value="1"/>
</dbReference>
<comment type="similarity">
    <text evidence="2">Belongs to the DNA polymerase type-C family. DnaE subfamily.</text>
</comment>
<protein>
    <recommendedName>
        <fullName evidence="4">DNA polymerase III subunit alpha</fullName>
        <ecNumber evidence="3">2.7.7.7</ecNumber>
    </recommendedName>
</protein>
<dbReference type="Gene3D" id="1.10.150.870">
    <property type="match status" value="1"/>
</dbReference>
<comment type="subcellular location">
    <subcellularLocation>
        <location evidence="1">Cytoplasm</location>
    </subcellularLocation>
</comment>
<reference evidence="12" key="1">
    <citation type="submission" date="2022-07" db="EMBL/GenBank/DDBJ databases">
        <title>Enhanced cultured diversity of the mouse gut microbiota enables custom-made synthetic communities.</title>
        <authorList>
            <person name="Afrizal A."/>
        </authorList>
    </citation>
    <scope>NUCLEOTIDE SEQUENCE</scope>
    <source>
        <strain evidence="12">DSM 28593</strain>
    </source>
</reference>
<dbReference type="InterPro" id="IPR004013">
    <property type="entry name" value="PHP_dom"/>
</dbReference>
<evidence type="ECO:0000256" key="1">
    <source>
        <dbReference type="ARBA" id="ARBA00004496"/>
    </source>
</evidence>
<accession>A0AAE3HER3</accession>
<keyword evidence="5 12" id="KW-0808">Transferase</keyword>
<evidence type="ECO:0000256" key="9">
    <source>
        <dbReference type="ARBA" id="ARBA00025611"/>
    </source>
</evidence>
<dbReference type="InterPro" id="IPR003141">
    <property type="entry name" value="Pol/His_phosphatase_N"/>
</dbReference>
<dbReference type="GO" id="GO:0006260">
    <property type="term" value="P:DNA replication"/>
    <property type="evidence" value="ECO:0007669"/>
    <property type="project" value="UniProtKB-KW"/>
</dbReference>
<organism evidence="12 13">
    <name type="scientific">Irregularibacter muris</name>
    <dbReference type="NCBI Taxonomy" id="1796619"/>
    <lineage>
        <taxon>Bacteria</taxon>
        <taxon>Bacillati</taxon>
        <taxon>Bacillota</taxon>
        <taxon>Clostridia</taxon>
        <taxon>Eubacteriales</taxon>
        <taxon>Eubacteriaceae</taxon>
        <taxon>Irregularibacter</taxon>
    </lineage>
</organism>
<dbReference type="GO" id="GO:0003887">
    <property type="term" value="F:DNA-directed DNA polymerase activity"/>
    <property type="evidence" value="ECO:0007669"/>
    <property type="project" value="UniProtKB-KW"/>
</dbReference>
<feature type="domain" description="Polymerase/histidinol phosphatase N-terminal" evidence="11">
    <location>
        <begin position="5"/>
        <end position="72"/>
    </location>
</feature>
<gene>
    <name evidence="12" type="ORF">NSA47_09190</name>
</gene>
<comment type="caution">
    <text evidence="12">The sequence shown here is derived from an EMBL/GenBank/DDBJ whole genome shotgun (WGS) entry which is preliminary data.</text>
</comment>